<gene>
    <name evidence="1" type="primary">CC038</name>
</gene>
<protein>
    <submittedName>
        <fullName evidence="1">C3orf38</fullName>
    </submittedName>
</protein>
<dbReference type="InterPro" id="IPR026698">
    <property type="entry name" value="UPF_C3orf38"/>
</dbReference>
<name>C1BY16_ESOLU</name>
<dbReference type="Pfam" id="PF15008">
    <property type="entry name" value="DUF4518"/>
    <property type="match status" value="2"/>
</dbReference>
<evidence type="ECO:0000313" key="1">
    <source>
        <dbReference type="EMBL" id="ACO13919.1"/>
    </source>
</evidence>
<proteinExistence type="evidence at transcript level"/>
<dbReference type="EMBL" id="BT079495">
    <property type="protein sequence ID" value="ACO13919.1"/>
    <property type="molecule type" value="mRNA"/>
</dbReference>
<organism evidence="1">
    <name type="scientific">Esox lucius</name>
    <name type="common">Northern pike</name>
    <dbReference type="NCBI Taxonomy" id="8010"/>
    <lineage>
        <taxon>Eukaryota</taxon>
        <taxon>Metazoa</taxon>
        <taxon>Chordata</taxon>
        <taxon>Craniata</taxon>
        <taxon>Vertebrata</taxon>
        <taxon>Euteleostomi</taxon>
        <taxon>Actinopterygii</taxon>
        <taxon>Neopterygii</taxon>
        <taxon>Teleostei</taxon>
        <taxon>Protacanthopterygii</taxon>
        <taxon>Esociformes</taxon>
        <taxon>Esocidae</taxon>
        <taxon>Esox</taxon>
    </lineage>
</organism>
<accession>C1BY16</accession>
<reference evidence="1" key="2">
    <citation type="submission" date="2010-07" db="EMBL/GenBank/DDBJ databases">
        <title>Esox lucius ESTs and full-length cDNAs.</title>
        <authorList>
            <consortium name="cGRASP (B.F. Koop &amp; W.S. Davidson)"/>
            <person name="Leong J."/>
            <person name="Jantzen S."/>
            <person name="Cooper G."/>
            <person name="Davidson W.S."/>
            <person name="Koop B.F."/>
        </authorList>
    </citation>
    <scope>NUCLEOTIDE SEQUENCE</scope>
    <source>
        <tissue evidence="1">Head kidney</tissue>
    </source>
</reference>
<reference evidence="1" key="1">
    <citation type="journal article" date="2010" name="BMC Genomics">
        <title>Salmo salar and Esox lucius full-length cDNA sequences reveal changes in evolutionary pressures on a post-tetraploidization genome.</title>
        <authorList>
            <person name="Leong J.S."/>
            <person name="Jantzen S.G."/>
            <person name="von Schalburg K.R."/>
            <person name="Cooper G.A."/>
            <person name="Messmer A.M."/>
            <person name="Liao N.Y."/>
            <person name="Munro S."/>
            <person name="Moore R."/>
            <person name="Holt R.A."/>
            <person name="Jones S.J."/>
            <person name="Davidson W.S."/>
            <person name="Koop B.F."/>
        </authorList>
    </citation>
    <scope>NUCLEOTIDE SEQUENCE</scope>
    <source>
        <tissue evidence="1">Head kidney</tissue>
    </source>
</reference>
<sequence length="206" mass="22650">MFLKMSSLSDAERNGFKNMFDIMSMKDILSLSDTVTNKLIAVGSTTEAVEAILSYTKDAEELLKRRKVHRDIIFKYLAKEGVVMPTDSDKNQLVKKTLQFWSTGKALDQQTPSVVTSLGLRPSASLSSPHGLVLVAVAGTIHRDTVCLGVYEQVFGPIRSPLEQNSWKIKFVNLKIRGPEVLGGAGELVSPSLTCSPTELQLLLLR</sequence>
<dbReference type="PANTHER" id="PTHR21084">
    <property type="entry name" value="DENSE INCISORS"/>
    <property type="match status" value="1"/>
</dbReference>
<dbReference type="AlphaFoldDB" id="C1BY16"/>
<dbReference type="PANTHER" id="PTHR21084:SF1">
    <property type="entry name" value="DENSE INCISORS"/>
    <property type="match status" value="1"/>
</dbReference>